<proteinExistence type="predicted"/>
<dbReference type="EC" id="2.4.1.-" evidence="3"/>
<organism evidence="3 4">
    <name type="scientific">Limnospira indica PCC 8005</name>
    <dbReference type="NCBI Taxonomy" id="376219"/>
    <lineage>
        <taxon>Bacteria</taxon>
        <taxon>Bacillati</taxon>
        <taxon>Cyanobacteriota</taxon>
        <taxon>Cyanophyceae</taxon>
        <taxon>Oscillatoriophycideae</taxon>
        <taxon>Oscillatoriales</taxon>
        <taxon>Sirenicapillariaceae</taxon>
        <taxon>Limnospira</taxon>
    </lineage>
</organism>
<feature type="domain" description="Glycosyl transferase family 1" evidence="1">
    <location>
        <begin position="164"/>
        <end position="316"/>
    </location>
</feature>
<dbReference type="Pfam" id="PF13439">
    <property type="entry name" value="Glyco_transf_4"/>
    <property type="match status" value="1"/>
</dbReference>
<dbReference type="CDD" id="cd03811">
    <property type="entry name" value="GT4_GT28_WabH-like"/>
    <property type="match status" value="1"/>
</dbReference>
<feature type="domain" description="Glycosyltransferase subfamily 4-like N-terminal" evidence="2">
    <location>
        <begin position="2"/>
        <end position="153"/>
    </location>
</feature>
<name>A0A9P1NWW5_9CYAN</name>
<dbReference type="EMBL" id="FO818640">
    <property type="protein sequence ID" value="CDM93057.1"/>
    <property type="molecule type" value="Genomic_DNA"/>
</dbReference>
<dbReference type="Pfam" id="PF00534">
    <property type="entry name" value="Glycos_transf_1"/>
    <property type="match status" value="1"/>
</dbReference>
<dbReference type="Gene3D" id="3.40.50.2000">
    <property type="entry name" value="Glycogen Phosphorylase B"/>
    <property type="match status" value="2"/>
</dbReference>
<evidence type="ECO:0000313" key="3">
    <source>
        <dbReference type="EMBL" id="CDM93057.1"/>
    </source>
</evidence>
<reference evidence="3 4" key="1">
    <citation type="submission" date="2014-02" db="EMBL/GenBank/DDBJ databases">
        <authorList>
            <person name="Genoscope - CEA"/>
        </authorList>
    </citation>
    <scope>NUCLEOTIDE SEQUENCE [LARGE SCALE GENOMIC DNA]</scope>
    <source>
        <strain evidence="3 4">PCC 8005</strain>
    </source>
</reference>
<dbReference type="PANTHER" id="PTHR12526">
    <property type="entry name" value="GLYCOSYLTRANSFERASE"/>
    <property type="match status" value="1"/>
</dbReference>
<dbReference type="GO" id="GO:0016757">
    <property type="term" value="F:glycosyltransferase activity"/>
    <property type="evidence" value="ECO:0007669"/>
    <property type="project" value="UniProtKB-KW"/>
</dbReference>
<dbReference type="SUPFAM" id="SSF53756">
    <property type="entry name" value="UDP-Glycosyltransferase/glycogen phosphorylase"/>
    <property type="match status" value="1"/>
</dbReference>
<gene>
    <name evidence="3" type="ORF">ARTHRO_10730</name>
</gene>
<evidence type="ECO:0000259" key="2">
    <source>
        <dbReference type="Pfam" id="PF13439"/>
    </source>
</evidence>
<keyword evidence="3" id="KW-0808">Transferase</keyword>
<dbReference type="InterPro" id="IPR028098">
    <property type="entry name" value="Glyco_trans_4-like_N"/>
</dbReference>
<evidence type="ECO:0000259" key="1">
    <source>
        <dbReference type="Pfam" id="PF00534"/>
    </source>
</evidence>
<keyword evidence="3" id="KW-0328">Glycosyltransferase</keyword>
<keyword evidence="4" id="KW-1185">Reference proteome</keyword>
<dbReference type="InterPro" id="IPR001296">
    <property type="entry name" value="Glyco_trans_1"/>
</dbReference>
<dbReference type="PANTHER" id="PTHR12526:SF630">
    <property type="entry name" value="GLYCOSYLTRANSFERASE"/>
    <property type="match status" value="1"/>
</dbReference>
<sequence length="352" mass="38486">MLNLGRGLIAEGLKVDLVLGKAWGPHLEKVPPEIRIVDLGASGVWATILALRNYLQESQPKSLLSALHYANEIAVWAKRLGGVSTRVVVSEHNTFSEAIQHTTKLRKILLPLFVRYFYPWADGIVAVSQGAAENLAKSTGLNSDRIQYIYNPVITPELLQKSRETLDHPWFQPGEPPVILGVGKLEAQKDFPTLIKAFAKVRQVRQVRLGILGWGPDGDRLKNLIQDHGLGDDAALLGYADNPYPYMANAAVFVLSSRWEGLPTVLIEAMAVGTPVISTNCKSGAAEILAEGRYGSLVPVGDATAMAEAILATIEGNTPTVNTSWLEQFSQKMATQEYLKILGLDQHLINHQ</sequence>
<dbReference type="AlphaFoldDB" id="A0A9P1NWW5"/>
<dbReference type="Proteomes" id="UP000032946">
    <property type="component" value="Chromosome"/>
</dbReference>
<accession>A0A9P1NWW5</accession>
<protein>
    <submittedName>
        <fullName evidence="3">Glycosyltransferase, group 1</fullName>
        <ecNumber evidence="3">2.4.1.-</ecNumber>
    </submittedName>
</protein>
<evidence type="ECO:0000313" key="4">
    <source>
        <dbReference type="Proteomes" id="UP000032946"/>
    </source>
</evidence>